<dbReference type="GO" id="GO:0043249">
    <property type="term" value="P:erythrocyte maturation"/>
    <property type="evidence" value="ECO:0007669"/>
    <property type="project" value="UniProtKB-KW"/>
</dbReference>
<reference evidence="6" key="1">
    <citation type="submission" date="2015-12" db="EMBL/GenBank/DDBJ databases">
        <title>De novo transcriptome assembly of four potential Pierce s Disease insect vectors from Arizona vineyards.</title>
        <authorList>
            <person name="Tassone E.E."/>
        </authorList>
    </citation>
    <scope>NUCLEOTIDE SEQUENCE</scope>
</reference>
<protein>
    <recommendedName>
        <fullName evidence="2">E3 ubiquitin-protein transferase MAEA</fullName>
    </recommendedName>
    <alternativeName>
        <fullName evidence="4">Macrophage erythroblast attacher</fullName>
    </alternativeName>
</protein>
<gene>
    <name evidence="6" type="ORF">g.25713</name>
</gene>
<dbReference type="Pfam" id="PF10607">
    <property type="entry name" value="CTLH"/>
    <property type="match status" value="1"/>
</dbReference>
<dbReference type="InterPro" id="IPR024964">
    <property type="entry name" value="CTLH/CRA"/>
</dbReference>
<keyword evidence="3" id="KW-0265">Erythrocyte maturation</keyword>
<organism evidence="6">
    <name type="scientific">Clastoptera arizonana</name>
    <name type="common">Arizona spittle bug</name>
    <dbReference type="NCBI Taxonomy" id="38151"/>
    <lineage>
        <taxon>Eukaryota</taxon>
        <taxon>Metazoa</taxon>
        <taxon>Ecdysozoa</taxon>
        <taxon>Arthropoda</taxon>
        <taxon>Hexapoda</taxon>
        <taxon>Insecta</taxon>
        <taxon>Pterygota</taxon>
        <taxon>Neoptera</taxon>
        <taxon>Paraneoptera</taxon>
        <taxon>Hemiptera</taxon>
        <taxon>Auchenorrhyncha</taxon>
        <taxon>Cercopoidea</taxon>
        <taxon>Clastopteridae</taxon>
        <taxon>Clastoptera</taxon>
    </lineage>
</organism>
<evidence type="ECO:0000259" key="5">
    <source>
        <dbReference type="PROSITE" id="PS50897"/>
    </source>
</evidence>
<dbReference type="PANTHER" id="PTHR12170:SF2">
    <property type="entry name" value="E3 UBIQUITIN-PROTEIN TRANSFERASE MAEA"/>
    <property type="match status" value="1"/>
</dbReference>
<dbReference type="GO" id="GO:0005737">
    <property type="term" value="C:cytoplasm"/>
    <property type="evidence" value="ECO:0007669"/>
    <property type="project" value="TreeGrafter"/>
</dbReference>
<dbReference type="AlphaFoldDB" id="A0A1B6E8C6"/>
<dbReference type="InterPro" id="IPR045098">
    <property type="entry name" value="Fyv10_fam"/>
</dbReference>
<dbReference type="EMBL" id="GEDC01003132">
    <property type="protein sequence ID" value="JAS34166.1"/>
    <property type="molecule type" value="Transcribed_RNA"/>
</dbReference>
<dbReference type="PROSITE" id="PS50897">
    <property type="entry name" value="CTLH"/>
    <property type="match status" value="1"/>
</dbReference>
<evidence type="ECO:0000256" key="1">
    <source>
        <dbReference type="ARBA" id="ARBA00004109"/>
    </source>
</evidence>
<comment type="subcellular location">
    <subcellularLocation>
        <location evidence="1">Nucleus matrix</location>
    </subcellularLocation>
</comment>
<accession>A0A1B6E8C6</accession>
<dbReference type="InterPro" id="IPR006594">
    <property type="entry name" value="LisH"/>
</dbReference>
<name>A0A1B6E8C6_9HEMI</name>
<dbReference type="GO" id="GO:0034657">
    <property type="term" value="C:GID complex"/>
    <property type="evidence" value="ECO:0007669"/>
    <property type="project" value="TreeGrafter"/>
</dbReference>
<feature type="domain" description="CTLH" evidence="5">
    <location>
        <begin position="145"/>
        <end position="202"/>
    </location>
</feature>
<evidence type="ECO:0000256" key="4">
    <source>
        <dbReference type="ARBA" id="ARBA00029678"/>
    </source>
</evidence>
<dbReference type="SMART" id="SM00757">
    <property type="entry name" value="CRA"/>
    <property type="match status" value="1"/>
</dbReference>
<sequence>MADIKSLEHPTLKVPYELLNKKFRAAQKQLDREVSHVQASALELERGLSAESIGAGEISRLLGGMVEKLQVLKRKAEESISEELQVGYVCKRRLDHLKEHTTGAQWRRKRLDRMLVEYFLRRGYYNAATRLAHTSDLRDLTNIDIFLVSRDVEKSLAEKETSKCLAWCHDNRSKLRKLKSSLEFNLRIQEFIELVRNDRKLEAVRHARKHFSTYEEDQLEEIQHCMALLAFTADTELSPYKEMLEEKRWDRLVEQFRQENYRLFQLASQSVFTVALQAGLSALKTPYPLNIAF</sequence>
<dbReference type="SMART" id="SM00668">
    <property type="entry name" value="CTLH"/>
    <property type="match status" value="1"/>
</dbReference>
<dbReference type="GO" id="GO:0004842">
    <property type="term" value="F:ubiquitin-protein transferase activity"/>
    <property type="evidence" value="ECO:0007669"/>
    <property type="project" value="InterPro"/>
</dbReference>
<dbReference type="InterPro" id="IPR013144">
    <property type="entry name" value="CRA_dom"/>
</dbReference>
<dbReference type="GO" id="GO:0043161">
    <property type="term" value="P:proteasome-mediated ubiquitin-dependent protein catabolic process"/>
    <property type="evidence" value="ECO:0007669"/>
    <property type="project" value="InterPro"/>
</dbReference>
<dbReference type="PROSITE" id="PS50896">
    <property type="entry name" value="LISH"/>
    <property type="match status" value="1"/>
</dbReference>
<proteinExistence type="predicted"/>
<dbReference type="PANTHER" id="PTHR12170">
    <property type="entry name" value="MACROPHAGE ERYTHROBLAST ATTACHER-RELATED"/>
    <property type="match status" value="1"/>
</dbReference>
<dbReference type="InterPro" id="IPR006595">
    <property type="entry name" value="CTLH_C"/>
</dbReference>
<dbReference type="GO" id="GO:0016363">
    <property type="term" value="C:nuclear matrix"/>
    <property type="evidence" value="ECO:0007669"/>
    <property type="project" value="UniProtKB-SubCell"/>
</dbReference>
<evidence type="ECO:0000256" key="2">
    <source>
        <dbReference type="ARBA" id="ARBA00014384"/>
    </source>
</evidence>
<evidence type="ECO:0000256" key="3">
    <source>
        <dbReference type="ARBA" id="ARBA00023057"/>
    </source>
</evidence>
<evidence type="ECO:0000313" key="6">
    <source>
        <dbReference type="EMBL" id="JAS34166.1"/>
    </source>
</evidence>